<sequence length="319" mass="34197">MNDLGTDLELRLVRYFTVVAEHRNFGRAAAELHLAQPALSRQIQRLESRLGVRLLDRTPQGSHLTEAGQAFLPQARALLRSARQAVLTARAHAPAGKVLIGYVEDLVITPAVRELRGRHPGAEIGTRHLECFDERAFAEGQVDVLVVRDPRFVPAGTTRTTVLYEEPRVLVVPVDHHLAGRASVTPDDFAPGETLVCLHGGTRAIYPADGYRRSDPGPISAGPVNESFEDRLELVASGQALAVLPVGDRRSSLRTDLATVPVRGVPASQVVVATRAGDANRWSPGSSRPPAPTSPAAPPDQLAGPVSRVSSVAAHSRTI</sequence>
<dbReference type="SUPFAM" id="SSF46785">
    <property type="entry name" value="Winged helix' DNA-binding domain"/>
    <property type="match status" value="1"/>
</dbReference>
<dbReference type="PANTHER" id="PTHR30346:SF0">
    <property type="entry name" value="HCA OPERON TRANSCRIPTIONAL ACTIVATOR HCAR"/>
    <property type="match status" value="1"/>
</dbReference>
<dbReference type="Proteomes" id="UP001330812">
    <property type="component" value="Chromosome"/>
</dbReference>
<dbReference type="PRINTS" id="PR00039">
    <property type="entry name" value="HTHLYSR"/>
</dbReference>
<dbReference type="RefSeq" id="WP_326834032.1">
    <property type="nucleotide sequence ID" value="NZ_CP142149.1"/>
</dbReference>
<feature type="compositionally biased region" description="Low complexity" evidence="5">
    <location>
        <begin position="306"/>
        <end position="319"/>
    </location>
</feature>
<gene>
    <name evidence="7" type="ORF">VSH64_03745</name>
</gene>
<dbReference type="EMBL" id="CP142149">
    <property type="protein sequence ID" value="WSE31226.1"/>
    <property type="molecule type" value="Genomic_DNA"/>
</dbReference>
<name>A0ABZ1IBX2_9PSEU</name>
<feature type="region of interest" description="Disordered" evidence="5">
    <location>
        <begin position="276"/>
        <end position="319"/>
    </location>
</feature>
<dbReference type="InterPro" id="IPR000847">
    <property type="entry name" value="LysR_HTH_N"/>
</dbReference>
<keyword evidence="3" id="KW-0238">DNA-binding</keyword>
<dbReference type="Pfam" id="PF03466">
    <property type="entry name" value="LysR_substrate"/>
    <property type="match status" value="1"/>
</dbReference>
<dbReference type="InterPro" id="IPR005119">
    <property type="entry name" value="LysR_subst-bd"/>
</dbReference>
<feature type="compositionally biased region" description="Pro residues" evidence="5">
    <location>
        <begin position="287"/>
        <end position="298"/>
    </location>
</feature>
<evidence type="ECO:0000313" key="7">
    <source>
        <dbReference type="EMBL" id="WSE31226.1"/>
    </source>
</evidence>
<evidence type="ECO:0000256" key="5">
    <source>
        <dbReference type="SAM" id="MobiDB-lite"/>
    </source>
</evidence>
<dbReference type="InterPro" id="IPR036388">
    <property type="entry name" value="WH-like_DNA-bd_sf"/>
</dbReference>
<evidence type="ECO:0000256" key="3">
    <source>
        <dbReference type="ARBA" id="ARBA00023125"/>
    </source>
</evidence>
<dbReference type="PANTHER" id="PTHR30346">
    <property type="entry name" value="TRANSCRIPTIONAL DUAL REGULATOR HCAR-RELATED"/>
    <property type="match status" value="1"/>
</dbReference>
<dbReference type="SUPFAM" id="SSF53850">
    <property type="entry name" value="Periplasmic binding protein-like II"/>
    <property type="match status" value="1"/>
</dbReference>
<comment type="similarity">
    <text evidence="1">Belongs to the LysR transcriptional regulatory family.</text>
</comment>
<organism evidence="7 8">
    <name type="scientific">Amycolatopsis rhabdoformis</name>
    <dbReference type="NCBI Taxonomy" id="1448059"/>
    <lineage>
        <taxon>Bacteria</taxon>
        <taxon>Bacillati</taxon>
        <taxon>Actinomycetota</taxon>
        <taxon>Actinomycetes</taxon>
        <taxon>Pseudonocardiales</taxon>
        <taxon>Pseudonocardiaceae</taxon>
        <taxon>Amycolatopsis</taxon>
    </lineage>
</organism>
<dbReference type="Gene3D" id="1.10.10.10">
    <property type="entry name" value="Winged helix-like DNA-binding domain superfamily/Winged helix DNA-binding domain"/>
    <property type="match status" value="1"/>
</dbReference>
<protein>
    <submittedName>
        <fullName evidence="7">LysR family transcriptional regulator</fullName>
    </submittedName>
</protein>
<proteinExistence type="inferred from homology"/>
<dbReference type="PROSITE" id="PS50931">
    <property type="entry name" value="HTH_LYSR"/>
    <property type="match status" value="1"/>
</dbReference>
<reference evidence="7 8" key="1">
    <citation type="journal article" date="2015" name="Int. J. Syst. Evol. Microbiol.">
        <title>Amycolatopsis rhabdoformis sp. nov., an actinomycete isolated from a tropical forest soil.</title>
        <authorList>
            <person name="Souza W.R."/>
            <person name="Silva R.E."/>
            <person name="Goodfellow M."/>
            <person name="Busarakam K."/>
            <person name="Figueiro F.S."/>
            <person name="Ferreira D."/>
            <person name="Rodrigues-Filho E."/>
            <person name="Moraes L.A.B."/>
            <person name="Zucchi T.D."/>
        </authorList>
    </citation>
    <scope>NUCLEOTIDE SEQUENCE [LARGE SCALE GENOMIC DNA]</scope>
    <source>
        <strain evidence="7 8">NCIMB 14900</strain>
    </source>
</reference>
<evidence type="ECO:0000259" key="6">
    <source>
        <dbReference type="PROSITE" id="PS50931"/>
    </source>
</evidence>
<evidence type="ECO:0000256" key="4">
    <source>
        <dbReference type="ARBA" id="ARBA00023163"/>
    </source>
</evidence>
<evidence type="ECO:0000313" key="8">
    <source>
        <dbReference type="Proteomes" id="UP001330812"/>
    </source>
</evidence>
<dbReference type="InterPro" id="IPR036390">
    <property type="entry name" value="WH_DNA-bd_sf"/>
</dbReference>
<evidence type="ECO:0000256" key="1">
    <source>
        <dbReference type="ARBA" id="ARBA00009437"/>
    </source>
</evidence>
<accession>A0ABZ1IBX2</accession>
<evidence type="ECO:0000256" key="2">
    <source>
        <dbReference type="ARBA" id="ARBA00023015"/>
    </source>
</evidence>
<dbReference type="Pfam" id="PF00126">
    <property type="entry name" value="HTH_1"/>
    <property type="match status" value="1"/>
</dbReference>
<keyword evidence="8" id="KW-1185">Reference proteome</keyword>
<feature type="domain" description="HTH lysR-type" evidence="6">
    <location>
        <begin position="8"/>
        <end position="65"/>
    </location>
</feature>
<keyword evidence="4" id="KW-0804">Transcription</keyword>
<keyword evidence="2" id="KW-0805">Transcription regulation</keyword>
<dbReference type="Gene3D" id="3.40.190.10">
    <property type="entry name" value="Periplasmic binding protein-like II"/>
    <property type="match status" value="2"/>
</dbReference>